<feature type="transmembrane region" description="Helical" evidence="7">
    <location>
        <begin position="51"/>
        <end position="69"/>
    </location>
</feature>
<name>A0A5P1RFL2_9GAMM</name>
<feature type="transmembrane region" description="Helical" evidence="7">
    <location>
        <begin position="123"/>
        <end position="142"/>
    </location>
</feature>
<dbReference type="AlphaFoldDB" id="A0A5P1RFL2"/>
<dbReference type="InterPro" id="IPR035906">
    <property type="entry name" value="MetI-like_sf"/>
</dbReference>
<keyword evidence="3" id="KW-1003">Cell membrane</keyword>
<dbReference type="SUPFAM" id="SSF161098">
    <property type="entry name" value="MetI-like"/>
    <property type="match status" value="2"/>
</dbReference>
<evidence type="ECO:0000256" key="6">
    <source>
        <dbReference type="ARBA" id="ARBA00023136"/>
    </source>
</evidence>
<dbReference type="EMBL" id="CP043869">
    <property type="protein sequence ID" value="QEQ98407.1"/>
    <property type="molecule type" value="Genomic_DNA"/>
</dbReference>
<evidence type="ECO:0000256" key="5">
    <source>
        <dbReference type="ARBA" id="ARBA00022989"/>
    </source>
</evidence>
<proteinExistence type="predicted"/>
<evidence type="ECO:0000259" key="8">
    <source>
        <dbReference type="PROSITE" id="PS50928"/>
    </source>
</evidence>
<feature type="domain" description="ABC transmembrane type-1" evidence="8">
    <location>
        <begin position="313"/>
        <end position="511"/>
    </location>
</feature>
<dbReference type="Gene3D" id="1.10.3720.10">
    <property type="entry name" value="MetI-like"/>
    <property type="match status" value="2"/>
</dbReference>
<dbReference type="Proteomes" id="UP000324760">
    <property type="component" value="Chromosome"/>
</dbReference>
<dbReference type="PANTHER" id="PTHR30183:SF9">
    <property type="entry name" value="THIAMINE TRANSPORT SYSTEM PERMEASE PROTEIN THIP"/>
    <property type="match status" value="1"/>
</dbReference>
<evidence type="ECO:0000256" key="4">
    <source>
        <dbReference type="ARBA" id="ARBA00022692"/>
    </source>
</evidence>
<dbReference type="GO" id="GO:0005886">
    <property type="term" value="C:plasma membrane"/>
    <property type="evidence" value="ECO:0007669"/>
    <property type="project" value="UniProtKB-SubCell"/>
</dbReference>
<evidence type="ECO:0000256" key="2">
    <source>
        <dbReference type="ARBA" id="ARBA00022448"/>
    </source>
</evidence>
<evidence type="ECO:0000313" key="9">
    <source>
        <dbReference type="EMBL" id="QEQ98407.1"/>
    </source>
</evidence>
<dbReference type="InterPro" id="IPR000515">
    <property type="entry name" value="MetI-like"/>
</dbReference>
<keyword evidence="4 7" id="KW-0812">Transmembrane</keyword>
<dbReference type="PROSITE" id="PS50928">
    <property type="entry name" value="ABC_TM1"/>
    <property type="match status" value="2"/>
</dbReference>
<organism evidence="9 10">
    <name type="scientific">Neptunomonas concharum</name>
    <dbReference type="NCBI Taxonomy" id="1031538"/>
    <lineage>
        <taxon>Bacteria</taxon>
        <taxon>Pseudomonadati</taxon>
        <taxon>Pseudomonadota</taxon>
        <taxon>Gammaproteobacteria</taxon>
        <taxon>Oceanospirillales</taxon>
        <taxon>Oceanospirillaceae</taxon>
        <taxon>Neptunomonas</taxon>
    </lineage>
</organism>
<feature type="transmembrane region" description="Helical" evidence="7">
    <location>
        <begin position="388"/>
        <end position="407"/>
    </location>
</feature>
<protein>
    <submittedName>
        <fullName evidence="9">ABC transporter permease subunit</fullName>
    </submittedName>
</protein>
<feature type="transmembrane region" description="Helical" evidence="7">
    <location>
        <begin position="81"/>
        <end position="103"/>
    </location>
</feature>
<feature type="transmembrane region" description="Helical" evidence="7">
    <location>
        <begin position="317"/>
        <end position="339"/>
    </location>
</feature>
<dbReference type="CDD" id="cd06261">
    <property type="entry name" value="TM_PBP2"/>
    <property type="match status" value="2"/>
</dbReference>
<evidence type="ECO:0000313" key="10">
    <source>
        <dbReference type="Proteomes" id="UP000324760"/>
    </source>
</evidence>
<dbReference type="OrthoDB" id="7066776at2"/>
<feature type="transmembrane region" description="Helical" evidence="7">
    <location>
        <begin position="280"/>
        <end position="297"/>
    </location>
</feature>
<keyword evidence="6 7" id="KW-0472">Membrane</keyword>
<feature type="transmembrane region" description="Helical" evidence="7">
    <location>
        <begin position="446"/>
        <end position="469"/>
    </location>
</feature>
<feature type="transmembrane region" description="Helical" evidence="7">
    <location>
        <begin position="225"/>
        <end position="247"/>
    </location>
</feature>
<evidence type="ECO:0000256" key="1">
    <source>
        <dbReference type="ARBA" id="ARBA00004651"/>
    </source>
</evidence>
<keyword evidence="10" id="KW-1185">Reference proteome</keyword>
<feature type="transmembrane region" description="Helical" evidence="7">
    <location>
        <begin position="360"/>
        <end position="382"/>
    </location>
</feature>
<feature type="transmembrane region" description="Helical" evidence="7">
    <location>
        <begin position="489"/>
        <end position="510"/>
    </location>
</feature>
<dbReference type="KEGG" id="ncu:F0U83_10425"/>
<reference evidence="9 10" key="1">
    <citation type="journal article" date="2019" name="Biochem. Eng. J.">
        <title>Metabolic engineering of the marine bacteria Neptunomonas concharum for the production of acetoin and meso-2,3-butanediol from acetate.</title>
        <authorList>
            <person name="Li W."/>
            <person name="Pu N."/>
            <person name="Liu C.-X."/>
            <person name="Yuan Q.-P."/>
            <person name="Li Z.-J."/>
        </authorList>
    </citation>
    <scope>NUCLEOTIDE SEQUENCE [LARGE SCALE GENOMIC DNA]</scope>
    <source>
        <strain evidence="9 10">JCM17730</strain>
    </source>
</reference>
<evidence type="ECO:0000256" key="7">
    <source>
        <dbReference type="SAM" id="Phobius"/>
    </source>
</evidence>
<feature type="domain" description="ABC transmembrane type-1" evidence="8">
    <location>
        <begin position="43"/>
        <end position="246"/>
    </location>
</feature>
<evidence type="ECO:0000256" key="3">
    <source>
        <dbReference type="ARBA" id="ARBA00022475"/>
    </source>
</evidence>
<dbReference type="PANTHER" id="PTHR30183">
    <property type="entry name" value="MOLYBDENUM TRANSPORT SYSTEM PERMEASE PROTEIN MODB"/>
    <property type="match status" value="1"/>
</dbReference>
<accession>A0A5P1RFL2</accession>
<feature type="transmembrane region" description="Helical" evidence="7">
    <location>
        <begin position="184"/>
        <end position="205"/>
    </location>
</feature>
<keyword evidence="2" id="KW-0813">Transport</keyword>
<dbReference type="GO" id="GO:0055085">
    <property type="term" value="P:transmembrane transport"/>
    <property type="evidence" value="ECO:0007669"/>
    <property type="project" value="InterPro"/>
</dbReference>
<sequence length="524" mass="58610">MSHWLSYGLVLSFTCLSFYGLISFGSASPDINLLSDSYFYELLGFTLKQSLLSALLSVALAIPVARALFYCPTLPAKRWFLAFCLLCFVTPTLIVITGMVALLGRSGLLTPLLNQLTENGWNLYGLSGILLAHIFLNTPLAIRSIWLQLSAIPETSWRLAAQLKLSPWQRFKTVEWPVLRQSSAVISGFIFVLCFNSFAVVLALGGGPSSTTLEVAIYQALKYDFNIAEALTLAWSQLLIAGTLYAVMTRFGTLSWQSVDNGSPHSPPQPSRQKANIFKLIYLLSWILLLLPYIALLPGLLDYTPRWQDLSMITRPAAISLGLAFVAAMMAMGIAYLLLQPIRTAALQQKEQQQFWLETVATHTLITPAMVLSVGLFVFLLPKVDLDRYGIIAVVILNTLLLVPFAIQKLKPRVLQFDQQYDRLVRSLKLNNRHRWRLLWPFIKPVWLSTFGLVFVLGLGDVAIFSIFGNAEWTTLPWLIYGFAGSYQLAEASAASFLLLFICALILFLLERTQTRNTVRVEHS</sequence>
<keyword evidence="5 7" id="KW-1133">Transmembrane helix</keyword>
<comment type="subcellular location">
    <subcellularLocation>
        <location evidence="1">Cell membrane</location>
        <topology evidence="1">Multi-pass membrane protein</topology>
    </subcellularLocation>
</comment>
<gene>
    <name evidence="9" type="ORF">F0U83_10425</name>
</gene>